<dbReference type="InterPro" id="IPR045107">
    <property type="entry name" value="SAC3/GANP/THP3"/>
</dbReference>
<reference evidence="2" key="1">
    <citation type="submission" date="2017-08" db="EMBL/GenBank/DDBJ databases">
        <authorList>
            <person name="Cuomo C."/>
            <person name="Billmyre B."/>
            <person name="Heitman J."/>
        </authorList>
    </citation>
    <scope>NUCLEOTIDE SEQUENCE</scope>
    <source>
        <strain evidence="2">CBS 12478</strain>
    </source>
</reference>
<feature type="compositionally biased region" description="Low complexity" evidence="1">
    <location>
        <begin position="716"/>
        <end position="729"/>
    </location>
</feature>
<gene>
    <name evidence="2" type="ORF">CI109_103393</name>
</gene>
<sequence length="1428" mass="157166">MPAAINALASGNPDSEDESQKASRLAARAARFSSKLPGNRYKELEEMRSKERKVFEAQGLIKVGKTELGDAVDMRGTCQRMCSEYEKEFREYTREVHPFEAGPNKRMDAEKAVAAYSRSDAGAGHGDSAILPSDLRTPQTLVRTLDYLFSVIMPSFPPSSSSTSAPTPRKALGYSAGFIRDRTRAIRKEFAMQSSWGHEEAIASFERIARWHILCLRELQEETGTNTDMHIDSAELGRCFTSLRQHYNDRREELGVETPCPNEAEFRAYMLIFDLTQKAVSILTAELPSSILDHPLIKLAWDLRCAAQRNFDSQKEGSKLNAELGANIISRFVKLLKGRRVPYLMSCLVEIRLREMRRSALRALVRTYPRLRAEPIRVNEQGEVVERRMVLIKTLNTILGCEEQEREDSAWDDIVPISNSPDLETVEIVKRFGLEVYEDMSGPVGVLLNLSAPFNDNRDAPYTRRWKSITEKQGNASYADIVNGKAGVNVDGTPAPAPAATAAVTGRTSTSSSFTFAPSRPVVTPTPSFSFKAASPAPTPSTPTTSSSAFLPPPAKPTTPAFSFTSNPAIPSPAPSPVPKIESLPPPKPSFFPSVNTSVAQKPTAPTAPPAAAHPSIVPSSSFSFGLPPPPTSTPETTKKKRVADDSAQAPSKAPLFSQPAMFSSAPPPPVAGPSTTPVKPVSTAPPIVSFQPAVTPQSPETSSSPRQRKKSAHALLSSSTRLSSSSISRKPLTESQVDRHKRLTAIPAVCDQLIAEVLRGMVEDHASDDINKLVKQQTAATQYTNRKRLRSQAIKAWSKATFRLMIAEQTKLVARVALIAEVKRRFLVRKVIKFWRSWAKNKRENREEAERKRATMYTTLTGMGLSRSMSIARSETSTPISDIDVSLEAVRLDSLQIDIEISNTERSKDDFFAPSTFLNAITRHITPFLSPSSSSASSVSPRWQTIISVPPTDFGTPPDLEVQEWLVSKFARPKGEDLDHEGYSIGGVLYDTKVLKSGRELPKWSHMGLLVFEAPMKTDDQRKIAENTADAQDRIGMLMKNLTDEGNRYTPSLLILTWEQESLEELGQRLQIEREIGAFDHKAIVSLQLSNDLDERFSKALDEVTPELAIKDQVVIGLEDVITTVYPAWQRFTDIADLVLSQRSKDVHAASSIFESGVGLINQIPSLVESTLGPIGLENVDPYEPIVLPTFSNAEDAKSPLDLVEKIAEYLEHESLAGIDDLDLLIAPLHQAAISGQALPIIPLLQSLSFLVLGEMRDHQLRLKIWYPSQIGVEKFVRGYMGSLSREYEKLVEEKVKEITSVSAPTSATATAIEQGGIQVDKAEDEFTTMQPQTQKKGKKRTRTEIDTSPSSPDKEAPSNSNSNNTSISTPSAGKRTESKSAKNARLLKALNRVQRTLEEMEMEVEMGDVGASAGTGMKGGVERMVY</sequence>
<feature type="compositionally biased region" description="Polar residues" evidence="1">
    <location>
        <begin position="693"/>
        <end position="706"/>
    </location>
</feature>
<feature type="region of interest" description="Disordered" evidence="1">
    <location>
        <begin position="1"/>
        <end position="29"/>
    </location>
</feature>
<dbReference type="PANTHER" id="PTHR12436:SF3">
    <property type="entry name" value="GERMINAL-CENTER ASSOCIATED NUCLEAR PROTEIN"/>
    <property type="match status" value="1"/>
</dbReference>
<dbReference type="GO" id="GO:0005737">
    <property type="term" value="C:cytoplasm"/>
    <property type="evidence" value="ECO:0007669"/>
    <property type="project" value="TreeGrafter"/>
</dbReference>
<evidence type="ECO:0000313" key="3">
    <source>
        <dbReference type="Proteomes" id="UP000322225"/>
    </source>
</evidence>
<protein>
    <submittedName>
        <fullName evidence="2">Uncharacterized protein</fullName>
    </submittedName>
</protein>
<feature type="compositionally biased region" description="Low complexity" evidence="1">
    <location>
        <begin position="530"/>
        <end position="550"/>
    </location>
</feature>
<feature type="region of interest" description="Disordered" evidence="1">
    <location>
        <begin position="530"/>
        <end position="739"/>
    </location>
</feature>
<dbReference type="InterPro" id="IPR005062">
    <property type="entry name" value="SAC3/GANP/THP3_conserved"/>
</dbReference>
<feature type="compositionally biased region" description="Low complexity" evidence="1">
    <location>
        <begin position="610"/>
        <end position="626"/>
    </location>
</feature>
<feature type="compositionally biased region" description="Pro residues" evidence="1">
    <location>
        <begin position="570"/>
        <end position="590"/>
    </location>
</feature>
<dbReference type="RefSeq" id="XP_031860110.1">
    <property type="nucleotide sequence ID" value="XM_032005621.1"/>
</dbReference>
<dbReference type="PANTHER" id="PTHR12436">
    <property type="entry name" value="80 KDA MCM3-ASSOCIATED PROTEIN"/>
    <property type="match status" value="1"/>
</dbReference>
<name>A0A5M6BZB4_9TREE</name>
<dbReference type="EMBL" id="CP144056">
    <property type="protein sequence ID" value="WWD18937.1"/>
    <property type="molecule type" value="Genomic_DNA"/>
</dbReference>
<feature type="region of interest" description="Disordered" evidence="1">
    <location>
        <begin position="1325"/>
        <end position="1388"/>
    </location>
</feature>
<evidence type="ECO:0000313" key="2">
    <source>
        <dbReference type="EMBL" id="WWD18937.1"/>
    </source>
</evidence>
<organism evidence="2 3">
    <name type="scientific">Kwoniella shandongensis</name>
    <dbReference type="NCBI Taxonomy" id="1734106"/>
    <lineage>
        <taxon>Eukaryota</taxon>
        <taxon>Fungi</taxon>
        <taxon>Dikarya</taxon>
        <taxon>Basidiomycota</taxon>
        <taxon>Agaricomycotina</taxon>
        <taxon>Tremellomycetes</taxon>
        <taxon>Tremellales</taxon>
        <taxon>Cryptococcaceae</taxon>
        <taxon>Kwoniella</taxon>
    </lineage>
</organism>
<dbReference type="GeneID" id="43589771"/>
<dbReference type="GO" id="GO:0006406">
    <property type="term" value="P:mRNA export from nucleus"/>
    <property type="evidence" value="ECO:0007669"/>
    <property type="project" value="TreeGrafter"/>
</dbReference>
<dbReference type="Gene3D" id="1.25.40.990">
    <property type="match status" value="1"/>
</dbReference>
<dbReference type="OrthoDB" id="264795at2759"/>
<dbReference type="KEGG" id="ksn:43589771"/>
<proteinExistence type="predicted"/>
<evidence type="ECO:0000256" key="1">
    <source>
        <dbReference type="SAM" id="MobiDB-lite"/>
    </source>
</evidence>
<accession>A0A5M6BZB4</accession>
<feature type="compositionally biased region" description="Low complexity" evidence="1">
    <location>
        <begin position="1359"/>
        <end position="1373"/>
    </location>
</feature>
<dbReference type="Proteomes" id="UP000322225">
    <property type="component" value="Chromosome 6"/>
</dbReference>
<dbReference type="Pfam" id="PF03399">
    <property type="entry name" value="SAC3_GANP"/>
    <property type="match status" value="1"/>
</dbReference>
<reference evidence="2" key="2">
    <citation type="submission" date="2024-01" db="EMBL/GenBank/DDBJ databases">
        <title>Comparative genomics of Cryptococcus and Kwoniella reveals pathogenesis evolution and contrasting modes of karyotype evolution via chromosome fusion or intercentromeric recombination.</title>
        <authorList>
            <person name="Coelho M.A."/>
            <person name="David-Palma M."/>
            <person name="Shea T."/>
            <person name="Bowers K."/>
            <person name="McGinley-Smith S."/>
            <person name="Mohammad A.W."/>
            <person name="Gnirke A."/>
            <person name="Yurkov A.M."/>
            <person name="Nowrousian M."/>
            <person name="Sun S."/>
            <person name="Cuomo C.A."/>
            <person name="Heitman J."/>
        </authorList>
    </citation>
    <scope>NUCLEOTIDE SEQUENCE</scope>
    <source>
        <strain evidence="2">CBS 12478</strain>
    </source>
</reference>
<dbReference type="GO" id="GO:0070390">
    <property type="term" value="C:transcription export complex 2"/>
    <property type="evidence" value="ECO:0007669"/>
    <property type="project" value="TreeGrafter"/>
</dbReference>
<keyword evidence="3" id="KW-1185">Reference proteome</keyword>